<dbReference type="AlphaFoldDB" id="A0A0A2A8T8"/>
<keyword evidence="1" id="KW-1133">Transmembrane helix</keyword>
<dbReference type="eggNOG" id="ENOG50321KK">
    <property type="taxonomic scope" value="Bacteria"/>
</dbReference>
<protein>
    <submittedName>
        <fullName evidence="2">Uncharacterized protein</fullName>
    </submittedName>
</protein>
<proteinExistence type="predicted"/>
<evidence type="ECO:0000313" key="3">
    <source>
        <dbReference type="Proteomes" id="UP000030355"/>
    </source>
</evidence>
<keyword evidence="1" id="KW-0812">Transmembrane</keyword>
<keyword evidence="1" id="KW-0472">Membrane</keyword>
<evidence type="ECO:0000313" key="2">
    <source>
        <dbReference type="EMBL" id="KGF97236.1"/>
    </source>
</evidence>
<organism evidence="2 3">
    <name type="scientific">Prochlorococcus marinus str. MIT 9201</name>
    <dbReference type="NCBI Taxonomy" id="93057"/>
    <lineage>
        <taxon>Bacteria</taxon>
        <taxon>Bacillati</taxon>
        <taxon>Cyanobacteriota</taxon>
        <taxon>Cyanophyceae</taxon>
        <taxon>Synechococcales</taxon>
        <taxon>Prochlorococcaceae</taxon>
        <taxon>Prochlorococcus</taxon>
    </lineage>
</organism>
<dbReference type="EMBL" id="JNAL01000006">
    <property type="protein sequence ID" value="KGF97236.1"/>
    <property type="molecule type" value="Genomic_DNA"/>
</dbReference>
<gene>
    <name evidence="2" type="ORF">EU95_0334</name>
</gene>
<sequence>MYGNASVLIMGEAKRRKNLGISPREKTQDIKLPQLDKKAIQQKVRTTLYKYPIIPFLFYAAAILILIGGLFYVFKSFNIA</sequence>
<feature type="transmembrane region" description="Helical" evidence="1">
    <location>
        <begin position="53"/>
        <end position="74"/>
    </location>
</feature>
<reference evidence="3" key="1">
    <citation type="journal article" date="2014" name="Sci. Data">
        <title>Genomes of diverse isolates of the marine cyanobacterium Prochlorococcus.</title>
        <authorList>
            <person name="Biller S."/>
            <person name="Berube P."/>
            <person name="Thompson J."/>
            <person name="Kelly L."/>
            <person name="Roggensack S."/>
            <person name="Awad L."/>
            <person name="Roache-Johnson K."/>
            <person name="Ding H."/>
            <person name="Giovannoni S.J."/>
            <person name="Moore L.R."/>
            <person name="Chisholm S.W."/>
        </authorList>
    </citation>
    <scope>NUCLEOTIDE SEQUENCE [LARGE SCALE GENOMIC DNA]</scope>
    <source>
        <strain evidence="3">MIT 9201</strain>
    </source>
</reference>
<dbReference type="OrthoDB" id="541190at2"/>
<name>A0A0A2A8T8_PROMR</name>
<comment type="caution">
    <text evidence="2">The sequence shown here is derived from an EMBL/GenBank/DDBJ whole genome shotgun (WGS) entry which is preliminary data.</text>
</comment>
<dbReference type="Proteomes" id="UP000030355">
    <property type="component" value="Unassembled WGS sequence"/>
</dbReference>
<evidence type="ECO:0000256" key="1">
    <source>
        <dbReference type="SAM" id="Phobius"/>
    </source>
</evidence>
<accession>A0A0A2A8T8</accession>
<dbReference type="STRING" id="93057.EU95_0334"/>